<sequence length="185" mass="21944">MLQPSLKVPQSAPMGEVDWKLPTLSLVKYSPNEEGMLMPNTHGTWDLETEFVESYPMDSVDALRGTVIRMIFNLDMIKAGIDLFVEVDHKGKRYYHRNFEQLLLSHIDVRYDKLANEWLLTFSFNEYLKKALNCMYIEESRMGHYLPRNIMENMVEATRYELMDKRIRTMVEILFRDGRRAFYVT</sequence>
<dbReference type="Proteomes" id="UP000828048">
    <property type="component" value="Chromosome 5"/>
</dbReference>
<organism evidence="1 2">
    <name type="scientific">Vaccinium darrowii</name>
    <dbReference type="NCBI Taxonomy" id="229202"/>
    <lineage>
        <taxon>Eukaryota</taxon>
        <taxon>Viridiplantae</taxon>
        <taxon>Streptophyta</taxon>
        <taxon>Embryophyta</taxon>
        <taxon>Tracheophyta</taxon>
        <taxon>Spermatophyta</taxon>
        <taxon>Magnoliopsida</taxon>
        <taxon>eudicotyledons</taxon>
        <taxon>Gunneridae</taxon>
        <taxon>Pentapetalae</taxon>
        <taxon>asterids</taxon>
        <taxon>Ericales</taxon>
        <taxon>Ericaceae</taxon>
        <taxon>Vaccinioideae</taxon>
        <taxon>Vaccinieae</taxon>
        <taxon>Vaccinium</taxon>
    </lineage>
</organism>
<comment type="caution">
    <text evidence="1">The sequence shown here is derived from an EMBL/GenBank/DDBJ whole genome shotgun (WGS) entry which is preliminary data.</text>
</comment>
<evidence type="ECO:0000313" key="1">
    <source>
        <dbReference type="EMBL" id="KAH7845462.1"/>
    </source>
</evidence>
<keyword evidence="2" id="KW-1185">Reference proteome</keyword>
<dbReference type="EMBL" id="CM037155">
    <property type="protein sequence ID" value="KAH7845462.1"/>
    <property type="molecule type" value="Genomic_DNA"/>
</dbReference>
<accession>A0ACB7XWX2</accession>
<reference evidence="1 2" key="1">
    <citation type="journal article" date="2021" name="Hortic Res">
        <title>High-quality reference genome and annotation aids understanding of berry development for evergreen blueberry (Vaccinium darrowii).</title>
        <authorList>
            <person name="Yu J."/>
            <person name="Hulse-Kemp A.M."/>
            <person name="Babiker E."/>
            <person name="Staton M."/>
        </authorList>
    </citation>
    <scope>NUCLEOTIDE SEQUENCE [LARGE SCALE GENOMIC DNA]</scope>
    <source>
        <strain evidence="2">cv. NJ 8807/NJ 8810</strain>
        <tissue evidence="1">Young leaf</tissue>
    </source>
</reference>
<protein>
    <submittedName>
        <fullName evidence="1">Uncharacterized protein</fullName>
    </submittedName>
</protein>
<name>A0ACB7XWX2_9ERIC</name>
<proteinExistence type="predicted"/>
<gene>
    <name evidence="1" type="ORF">Vadar_002407</name>
</gene>
<evidence type="ECO:0000313" key="2">
    <source>
        <dbReference type="Proteomes" id="UP000828048"/>
    </source>
</evidence>